<evidence type="ECO:0000256" key="3">
    <source>
        <dbReference type="ARBA" id="ARBA00006113"/>
    </source>
</evidence>
<keyword evidence="14 20" id="KW-1133">Transmembrane helix</keyword>
<comment type="subunit">
    <text evidence="19">Component of the cbb3-type cytochrome c oxidase.</text>
</comment>
<sequence length="301" mass="33607">MSDFVSDFWHYYIVVLVGLSLAFCAWILISNMTKREKGPVTLHHHIWDEDLQEYNHPLPRWWLYLFWMTLVFAVAYLLLFPGLGAYKGYWGWSEKAEYEAEVKAAEAKFKPIYAKYAKQDLIAVAADPEAQAMGQRLFLTYCSQCHGADARGAKGFPNLADNDWLYGGEPETIKATITAGRQGVMPAWGAVLGADGTRDVVHYVRSLSALASDSIRAQRGKAAYMQNCVACHGAEGKGNPALGAPNLTDRTWLWGSSETALTETISKGRQNQMPVFKEFLGEDKIHILSAYVLSLSKNQNK</sequence>
<feature type="transmembrane region" description="Helical" evidence="20">
    <location>
        <begin position="61"/>
        <end position="80"/>
    </location>
</feature>
<dbReference type="Gene3D" id="1.10.760.10">
    <property type="entry name" value="Cytochrome c-like domain"/>
    <property type="match status" value="2"/>
</dbReference>
<evidence type="ECO:0000256" key="8">
    <source>
        <dbReference type="ARBA" id="ARBA00022660"/>
    </source>
</evidence>
<keyword evidence="12 19" id="KW-0375">Hydrogen ion transport</keyword>
<name>A0ABV2TLB9_9RHOO</name>
<comment type="pathway">
    <text evidence="2 19">Energy metabolism; oxidative phosphorylation.</text>
</comment>
<keyword evidence="5 19" id="KW-1003">Cell membrane</keyword>
<evidence type="ECO:0000256" key="13">
    <source>
        <dbReference type="ARBA" id="ARBA00022982"/>
    </source>
</evidence>
<keyword evidence="18 19" id="KW-0472">Membrane</keyword>
<dbReference type="NCBIfam" id="TIGR00782">
    <property type="entry name" value="ccoP"/>
    <property type="match status" value="1"/>
</dbReference>
<dbReference type="InterPro" id="IPR050597">
    <property type="entry name" value="Cytochrome_c_Oxidase_Subunit"/>
</dbReference>
<evidence type="ECO:0000313" key="23">
    <source>
        <dbReference type="Proteomes" id="UP001549691"/>
    </source>
</evidence>
<evidence type="ECO:0000256" key="15">
    <source>
        <dbReference type="ARBA" id="ARBA00023002"/>
    </source>
</evidence>
<feature type="domain" description="Cytochrome c" evidence="21">
    <location>
        <begin position="215"/>
        <end position="296"/>
    </location>
</feature>
<dbReference type="PIRSF" id="PIRSF000006">
    <property type="entry name" value="Cbb3-Cox_fixP"/>
    <property type="match status" value="1"/>
</dbReference>
<comment type="function">
    <text evidence="19">C-type cytochrome. Part of the cbb3-type cytochrome c oxidase complex.</text>
</comment>
<reference evidence="22 23" key="1">
    <citation type="submission" date="2024-07" db="EMBL/GenBank/DDBJ databases">
        <title>Uliginosibacterium flavum JJ3220;KACC:17644.</title>
        <authorList>
            <person name="Kim M.K."/>
        </authorList>
    </citation>
    <scope>NUCLEOTIDE SEQUENCE [LARGE SCALE GENOMIC DNA]</scope>
    <source>
        <strain evidence="22 23">KACC:17644</strain>
    </source>
</reference>
<keyword evidence="13 19" id="KW-0249">Electron transport</keyword>
<comment type="similarity">
    <text evidence="3 19">Belongs to the CcoP / FixP family.</text>
</comment>
<dbReference type="Pfam" id="PF13442">
    <property type="entry name" value="Cytochrome_CBB3"/>
    <property type="match status" value="2"/>
</dbReference>
<dbReference type="PANTHER" id="PTHR33751:SF1">
    <property type="entry name" value="CBB3-TYPE CYTOCHROME C OXIDASE SUBUNIT FIXP"/>
    <property type="match status" value="1"/>
</dbReference>
<dbReference type="Gene3D" id="6.10.280.130">
    <property type="match status" value="1"/>
</dbReference>
<keyword evidence="6 19" id="KW-0997">Cell inner membrane</keyword>
<feature type="transmembrane region" description="Helical" evidence="20">
    <location>
        <begin position="9"/>
        <end position="29"/>
    </location>
</feature>
<evidence type="ECO:0000256" key="19">
    <source>
        <dbReference type="PIRNR" id="PIRNR000006"/>
    </source>
</evidence>
<evidence type="ECO:0000256" key="20">
    <source>
        <dbReference type="SAM" id="Phobius"/>
    </source>
</evidence>
<evidence type="ECO:0000256" key="17">
    <source>
        <dbReference type="ARBA" id="ARBA00023065"/>
    </source>
</evidence>
<evidence type="ECO:0000256" key="4">
    <source>
        <dbReference type="ARBA" id="ARBA00022448"/>
    </source>
</evidence>
<evidence type="ECO:0000256" key="14">
    <source>
        <dbReference type="ARBA" id="ARBA00022989"/>
    </source>
</evidence>
<proteinExistence type="inferred from homology"/>
<keyword evidence="4 19" id="KW-0813">Transport</keyword>
<dbReference type="InterPro" id="IPR004678">
    <property type="entry name" value="Cyt_c_oxidase_cbb3_su3"/>
</dbReference>
<dbReference type="PROSITE" id="PS51007">
    <property type="entry name" value="CYTC"/>
    <property type="match status" value="2"/>
</dbReference>
<keyword evidence="9 20" id="KW-0812">Transmembrane</keyword>
<dbReference type="Proteomes" id="UP001549691">
    <property type="component" value="Unassembled WGS sequence"/>
</dbReference>
<evidence type="ECO:0000256" key="9">
    <source>
        <dbReference type="ARBA" id="ARBA00022692"/>
    </source>
</evidence>
<keyword evidence="23" id="KW-1185">Reference proteome</keyword>
<dbReference type="EMBL" id="JBEWZI010000010">
    <property type="protein sequence ID" value="MET7014720.1"/>
    <property type="molecule type" value="Genomic_DNA"/>
</dbReference>
<evidence type="ECO:0000256" key="12">
    <source>
        <dbReference type="ARBA" id="ARBA00022781"/>
    </source>
</evidence>
<evidence type="ECO:0000256" key="10">
    <source>
        <dbReference type="ARBA" id="ARBA00022723"/>
    </source>
</evidence>
<evidence type="ECO:0000259" key="21">
    <source>
        <dbReference type="PROSITE" id="PS51007"/>
    </source>
</evidence>
<dbReference type="InterPro" id="IPR036909">
    <property type="entry name" value="Cyt_c-like_dom_sf"/>
</dbReference>
<protein>
    <recommendedName>
        <fullName evidence="19">Cbb3-type cytochrome c oxidase subunit</fullName>
    </recommendedName>
</protein>
<dbReference type="InterPro" id="IPR032858">
    <property type="entry name" value="CcoP_N"/>
</dbReference>
<dbReference type="RefSeq" id="WP_354601177.1">
    <property type="nucleotide sequence ID" value="NZ_JBEWZI010000010.1"/>
</dbReference>
<keyword evidence="10 19" id="KW-0479">Metal-binding</keyword>
<dbReference type="InterPro" id="IPR009056">
    <property type="entry name" value="Cyt_c-like_dom"/>
</dbReference>
<dbReference type="InterPro" id="IPR038414">
    <property type="entry name" value="CcoP_N_sf"/>
</dbReference>
<dbReference type="SUPFAM" id="SSF46626">
    <property type="entry name" value="Cytochrome c"/>
    <property type="match status" value="2"/>
</dbReference>
<comment type="subcellular location">
    <subcellularLocation>
        <location evidence="1 19">Cell inner membrane</location>
    </subcellularLocation>
</comment>
<gene>
    <name evidence="22" type="primary">ccoP</name>
    <name evidence="22" type="ORF">ABXR19_11020</name>
</gene>
<evidence type="ECO:0000256" key="1">
    <source>
        <dbReference type="ARBA" id="ARBA00004533"/>
    </source>
</evidence>
<dbReference type="PANTHER" id="PTHR33751">
    <property type="entry name" value="CBB3-TYPE CYTOCHROME C OXIDASE SUBUNIT FIXP"/>
    <property type="match status" value="1"/>
</dbReference>
<keyword evidence="16 19" id="KW-0408">Iron</keyword>
<evidence type="ECO:0000256" key="5">
    <source>
        <dbReference type="ARBA" id="ARBA00022475"/>
    </source>
</evidence>
<accession>A0ABV2TLB9</accession>
<dbReference type="Pfam" id="PF14715">
    <property type="entry name" value="FixP_N"/>
    <property type="match status" value="1"/>
</dbReference>
<evidence type="ECO:0000256" key="2">
    <source>
        <dbReference type="ARBA" id="ARBA00004673"/>
    </source>
</evidence>
<evidence type="ECO:0000256" key="16">
    <source>
        <dbReference type="ARBA" id="ARBA00023004"/>
    </source>
</evidence>
<evidence type="ECO:0000256" key="18">
    <source>
        <dbReference type="ARBA" id="ARBA00023136"/>
    </source>
</evidence>
<keyword evidence="8 19" id="KW-0679">Respiratory chain</keyword>
<evidence type="ECO:0000313" key="22">
    <source>
        <dbReference type="EMBL" id="MET7014720.1"/>
    </source>
</evidence>
<keyword evidence="17 19" id="KW-0406">Ion transport</keyword>
<comment type="cofactor">
    <cofactor evidence="19">
        <name>heme c</name>
        <dbReference type="ChEBI" id="CHEBI:61717"/>
    </cofactor>
    <text evidence="19">Binds 2 heme C groups per subunit.</text>
</comment>
<evidence type="ECO:0000256" key="6">
    <source>
        <dbReference type="ARBA" id="ARBA00022519"/>
    </source>
</evidence>
<organism evidence="22 23">
    <name type="scientific">Uliginosibacterium flavum</name>
    <dbReference type="NCBI Taxonomy" id="1396831"/>
    <lineage>
        <taxon>Bacteria</taxon>
        <taxon>Pseudomonadati</taxon>
        <taxon>Pseudomonadota</taxon>
        <taxon>Betaproteobacteria</taxon>
        <taxon>Rhodocyclales</taxon>
        <taxon>Zoogloeaceae</taxon>
        <taxon>Uliginosibacterium</taxon>
    </lineage>
</organism>
<keyword evidence="7 19" id="KW-0349">Heme</keyword>
<keyword evidence="15 19" id="KW-0560">Oxidoreductase</keyword>
<feature type="domain" description="Cytochrome c" evidence="21">
    <location>
        <begin position="129"/>
        <end position="208"/>
    </location>
</feature>
<comment type="caution">
    <text evidence="22">The sequence shown here is derived from an EMBL/GenBank/DDBJ whole genome shotgun (WGS) entry which is preliminary data.</text>
</comment>
<evidence type="ECO:0000256" key="11">
    <source>
        <dbReference type="ARBA" id="ARBA00022737"/>
    </source>
</evidence>
<evidence type="ECO:0000256" key="7">
    <source>
        <dbReference type="ARBA" id="ARBA00022617"/>
    </source>
</evidence>
<keyword evidence="11" id="KW-0677">Repeat</keyword>